<dbReference type="Proteomes" id="UP000019438">
    <property type="component" value="Chromosome"/>
</dbReference>
<evidence type="ECO:0000256" key="1">
    <source>
        <dbReference type="ARBA" id="ARBA00001625"/>
    </source>
</evidence>
<dbReference type="AlphaFoldDB" id="A0AAN0RFP8"/>
<evidence type="ECO:0000256" key="7">
    <source>
        <dbReference type="ARBA" id="ARBA00022842"/>
    </source>
</evidence>
<reference evidence="12" key="1">
    <citation type="submission" date="2012-06" db="EMBL/GenBank/DDBJ databases">
        <title>Genome analysis of multiple Granulibacter bethesdensis isolates demonstrates substantial genome diversity.</title>
        <authorList>
            <person name="Greenberg D.E."/>
            <person name="Porcella S.F."/>
            <person name="Zarember K."/>
            <person name="Zelazny A.M."/>
            <person name="Bruno D."/>
            <person name="Martens C."/>
            <person name="Barbian K.D."/>
            <person name="Jaske E."/>
            <person name="Holland S.M."/>
        </authorList>
    </citation>
    <scope>NUCLEOTIDE SEQUENCE [LARGE SCALE GENOMIC DNA]</scope>
    <source>
        <strain evidence="12">CGDNIH3</strain>
    </source>
</reference>
<dbReference type="InterPro" id="IPR020583">
    <property type="entry name" value="Inositol_monoP_metal-BS"/>
</dbReference>
<dbReference type="PRINTS" id="PR00377">
    <property type="entry name" value="IMPHPHTASES"/>
</dbReference>
<feature type="binding site" evidence="9">
    <location>
        <begin position="133"/>
        <end position="136"/>
    </location>
    <ligand>
        <name>substrate</name>
    </ligand>
</feature>
<feature type="binding site" evidence="10">
    <location>
        <position position="133"/>
    </location>
    <ligand>
        <name>Mg(2+)</name>
        <dbReference type="ChEBI" id="CHEBI:18420"/>
        <label>1</label>
        <note>catalytic</note>
    </ligand>
</feature>
<accession>A0AAN0RFP8</accession>
<dbReference type="Pfam" id="PF00459">
    <property type="entry name" value="Inositol_P"/>
    <property type="match status" value="1"/>
</dbReference>
<evidence type="ECO:0000256" key="2">
    <source>
        <dbReference type="ARBA" id="ARBA00005289"/>
    </source>
</evidence>
<feature type="binding site" evidence="9">
    <location>
        <position position="257"/>
    </location>
    <ligand>
        <name>substrate</name>
    </ligand>
</feature>
<keyword evidence="6 9" id="KW-0378">Hydrolase</keyword>
<feature type="binding site" evidence="9">
    <location>
        <position position="257"/>
    </location>
    <ligand>
        <name>Mg(2+)</name>
        <dbReference type="ChEBI" id="CHEBI:18420"/>
        <label>2</label>
    </ligand>
</feature>
<dbReference type="GO" id="GO:0005886">
    <property type="term" value="C:plasma membrane"/>
    <property type="evidence" value="ECO:0007669"/>
    <property type="project" value="UniProtKB-SubCell"/>
</dbReference>
<feature type="binding site" evidence="9">
    <location>
        <position position="131"/>
    </location>
    <ligand>
        <name>Mg(2+)</name>
        <dbReference type="ChEBI" id="CHEBI:18420"/>
        <label>2</label>
    </ligand>
</feature>
<feature type="binding site" evidence="10">
    <location>
        <position position="134"/>
    </location>
    <ligand>
        <name>Mg(2+)</name>
        <dbReference type="ChEBI" id="CHEBI:18420"/>
        <label>1</label>
        <note>catalytic</note>
    </ligand>
</feature>
<feature type="binding site" evidence="9">
    <location>
        <position position="112"/>
    </location>
    <ligand>
        <name>substrate</name>
    </ligand>
</feature>
<name>A0AAN0RFP8_9PROT</name>
<evidence type="ECO:0000256" key="3">
    <source>
        <dbReference type="ARBA" id="ARBA00022475"/>
    </source>
</evidence>
<feature type="binding site" evidence="9">
    <location>
        <position position="131"/>
    </location>
    <ligand>
        <name>Mg(2+)</name>
        <dbReference type="ChEBI" id="CHEBI:18420"/>
        <label>1</label>
    </ligand>
</feature>
<keyword evidence="5 9" id="KW-0479">Metal-binding</keyword>
<evidence type="ECO:0000256" key="8">
    <source>
        <dbReference type="ARBA" id="ARBA00023136"/>
    </source>
</evidence>
<keyword evidence="8 9" id="KW-0472">Membrane</keyword>
<evidence type="ECO:0000256" key="5">
    <source>
        <dbReference type="ARBA" id="ARBA00022723"/>
    </source>
</evidence>
<comment type="subcellular location">
    <subcellularLocation>
        <location evidence="9">Cell inner membrane</location>
        <topology evidence="9">Peripheral membrane protein</topology>
        <orientation evidence="9">Cytoplasmic side</orientation>
    </subcellularLocation>
</comment>
<dbReference type="Gene3D" id="3.30.540.10">
    <property type="entry name" value="Fructose-1,6-Bisphosphatase, subunit A, domain 1"/>
    <property type="match status" value="1"/>
</dbReference>
<keyword evidence="3 9" id="KW-1003">Cell membrane</keyword>
<feature type="binding site" evidence="10">
    <location>
        <position position="257"/>
    </location>
    <ligand>
        <name>Mg(2+)</name>
        <dbReference type="ChEBI" id="CHEBI:18420"/>
        <label>1</label>
        <note>catalytic</note>
    </ligand>
</feature>
<dbReference type="CDD" id="cd01638">
    <property type="entry name" value="CysQ"/>
    <property type="match status" value="1"/>
</dbReference>
<keyword evidence="7 9" id="KW-0460">Magnesium</keyword>
<comment type="function">
    <text evidence="9">Converts adenosine-3',5'-bisphosphate (PAP) to AMP.</text>
</comment>
<dbReference type="PANTHER" id="PTHR43028:SF5">
    <property type="entry name" value="3'(2'),5'-BISPHOSPHATE NUCLEOTIDASE 1"/>
    <property type="match status" value="1"/>
</dbReference>
<evidence type="ECO:0000256" key="9">
    <source>
        <dbReference type="HAMAP-Rule" id="MF_02095"/>
    </source>
</evidence>
<feature type="binding site" evidence="10">
    <location>
        <position position="131"/>
    </location>
    <ligand>
        <name>Mg(2+)</name>
        <dbReference type="ChEBI" id="CHEBI:18420"/>
        <label>1</label>
        <note>catalytic</note>
    </ligand>
</feature>
<keyword evidence="4 9" id="KW-0997">Cell inner membrane</keyword>
<dbReference type="GO" id="GO:0050427">
    <property type="term" value="P:3'-phosphoadenosine 5'-phosphosulfate metabolic process"/>
    <property type="evidence" value="ECO:0007669"/>
    <property type="project" value="TreeGrafter"/>
</dbReference>
<dbReference type="NCBIfam" id="TIGR01331">
    <property type="entry name" value="bisphos_cysQ"/>
    <property type="match status" value="1"/>
</dbReference>
<comment type="cofactor">
    <cofactor evidence="9 10">
        <name>Mg(2+)</name>
        <dbReference type="ChEBI" id="CHEBI:18420"/>
    </cofactor>
</comment>
<dbReference type="EMBL" id="CP003181">
    <property type="protein sequence ID" value="AHJ64102.1"/>
    <property type="molecule type" value="Genomic_DNA"/>
</dbReference>
<dbReference type="KEGG" id="gbc:GbCGDNIH3_2201"/>
<evidence type="ECO:0000313" key="11">
    <source>
        <dbReference type="EMBL" id="AHJ64102.1"/>
    </source>
</evidence>
<sequence>MKTACTAWPSCLVDERRDTIGSKGQEGGGVTPPLFLWPDTPHDKRMNDIEALALAAELAQQAASIIMTIRSRGFDVIHKSDHSPVTEADHAAEKAILAGLRAATPQWPVVAEEEVAAGLMTAPADTFWLVDPLDGTREFTAGTRDFTVNVGLIRHGRPVLGAVALPAYGELFLGIPGQGAWKRDADGERPIHVRTPPAEGLTVMASRHYADDPRLAEFLGQRKVAALSNIGSAAKFCRLAEGEADLYPRLGRTMEWDTAAPQAVLEAAGGAVLTFDGQRLGYGKPGWENPHFICTGAHG</sequence>
<dbReference type="SUPFAM" id="SSF56655">
    <property type="entry name" value="Carbohydrate phosphatase"/>
    <property type="match status" value="1"/>
</dbReference>
<dbReference type="InterPro" id="IPR050725">
    <property type="entry name" value="CysQ/Inositol_MonoPase"/>
</dbReference>
<dbReference type="GO" id="GO:0046854">
    <property type="term" value="P:phosphatidylinositol phosphate biosynthetic process"/>
    <property type="evidence" value="ECO:0007669"/>
    <property type="project" value="InterPro"/>
</dbReference>
<proteinExistence type="inferred from homology"/>
<dbReference type="InterPro" id="IPR000760">
    <property type="entry name" value="Inositol_monophosphatase-like"/>
</dbReference>
<gene>
    <name evidence="9" type="primary">cysQ</name>
    <name evidence="11" type="ORF">GbCGDNIH3_2201</name>
</gene>
<dbReference type="PROSITE" id="PS00630">
    <property type="entry name" value="IMP_2"/>
    <property type="match status" value="1"/>
</dbReference>
<comment type="similarity">
    <text evidence="2 9">Belongs to the inositol monophosphatase superfamily. CysQ family.</text>
</comment>
<dbReference type="InterPro" id="IPR006240">
    <property type="entry name" value="CysQ"/>
</dbReference>
<evidence type="ECO:0000256" key="6">
    <source>
        <dbReference type="ARBA" id="ARBA00022801"/>
    </source>
</evidence>
<evidence type="ECO:0000256" key="4">
    <source>
        <dbReference type="ARBA" id="ARBA00022519"/>
    </source>
</evidence>
<evidence type="ECO:0000256" key="10">
    <source>
        <dbReference type="PIRSR" id="PIRSR600760-2"/>
    </source>
</evidence>
<dbReference type="HAMAP" id="MF_02095">
    <property type="entry name" value="CysQ"/>
    <property type="match status" value="1"/>
</dbReference>
<feature type="binding site" evidence="9">
    <location>
        <position position="134"/>
    </location>
    <ligand>
        <name>Mg(2+)</name>
        <dbReference type="ChEBI" id="CHEBI:18420"/>
        <label>2</label>
    </ligand>
</feature>
<evidence type="ECO:0000313" key="12">
    <source>
        <dbReference type="Proteomes" id="UP000019438"/>
    </source>
</evidence>
<protein>
    <recommendedName>
        <fullName evidence="9">3'(2'),5'-bisphosphate nucleotidase CysQ</fullName>
        <ecNumber evidence="9">3.1.3.7</ecNumber>
    </recommendedName>
    <alternativeName>
        <fullName evidence="9">3'(2'),5-bisphosphonucleoside 3'(2')-phosphohydrolase</fullName>
    </alternativeName>
    <alternativeName>
        <fullName evidence="9">3'-phosphoadenosine 5'-phosphate phosphatase</fullName>
        <shortName evidence="9">PAP phosphatase</shortName>
    </alternativeName>
</protein>
<dbReference type="InterPro" id="IPR020550">
    <property type="entry name" value="Inositol_monophosphatase_CS"/>
</dbReference>
<organism evidence="11 12">
    <name type="scientific">Granulibacter bethesdensis</name>
    <dbReference type="NCBI Taxonomy" id="364410"/>
    <lineage>
        <taxon>Bacteria</taxon>
        <taxon>Pseudomonadati</taxon>
        <taxon>Pseudomonadota</taxon>
        <taxon>Alphaproteobacteria</taxon>
        <taxon>Acetobacterales</taxon>
        <taxon>Acetobacteraceae</taxon>
        <taxon>Granulibacter</taxon>
    </lineage>
</organism>
<dbReference type="GO" id="GO:0000287">
    <property type="term" value="F:magnesium ion binding"/>
    <property type="evidence" value="ECO:0007669"/>
    <property type="project" value="UniProtKB-UniRule"/>
</dbReference>
<dbReference type="GO" id="GO:0008441">
    <property type="term" value="F:3'(2'),5'-bisphosphate nucleotidase activity"/>
    <property type="evidence" value="ECO:0007669"/>
    <property type="project" value="UniProtKB-UniRule"/>
</dbReference>
<dbReference type="GO" id="GO:0000103">
    <property type="term" value="P:sulfate assimilation"/>
    <property type="evidence" value="ECO:0007669"/>
    <property type="project" value="TreeGrafter"/>
</dbReference>
<comment type="catalytic activity">
    <reaction evidence="1 9">
        <text>adenosine 3',5'-bisphosphate + H2O = AMP + phosphate</text>
        <dbReference type="Rhea" id="RHEA:10040"/>
        <dbReference type="ChEBI" id="CHEBI:15377"/>
        <dbReference type="ChEBI" id="CHEBI:43474"/>
        <dbReference type="ChEBI" id="CHEBI:58343"/>
        <dbReference type="ChEBI" id="CHEBI:456215"/>
        <dbReference type="EC" id="3.1.3.7"/>
    </reaction>
</comment>
<feature type="binding site" evidence="9">
    <location>
        <position position="133"/>
    </location>
    <ligand>
        <name>Mg(2+)</name>
        <dbReference type="ChEBI" id="CHEBI:18420"/>
        <label>1</label>
    </ligand>
</feature>
<dbReference type="EC" id="3.1.3.7" evidence="9"/>
<dbReference type="PANTHER" id="PTHR43028">
    <property type="entry name" value="3'(2'),5'-BISPHOSPHATE NUCLEOTIDASE 1"/>
    <property type="match status" value="1"/>
</dbReference>
<dbReference type="Gene3D" id="3.40.190.80">
    <property type="match status" value="1"/>
</dbReference>
<feature type="binding site" evidence="9">
    <location>
        <position position="112"/>
    </location>
    <ligand>
        <name>Mg(2+)</name>
        <dbReference type="ChEBI" id="CHEBI:18420"/>
        <label>1</label>
    </ligand>
</feature>
<feature type="binding site" evidence="10">
    <location>
        <position position="112"/>
    </location>
    <ligand>
        <name>Mg(2+)</name>
        <dbReference type="ChEBI" id="CHEBI:18420"/>
        <label>1</label>
        <note>catalytic</note>
    </ligand>
</feature>
<dbReference type="PROSITE" id="PS00629">
    <property type="entry name" value="IMP_1"/>
    <property type="match status" value="1"/>
</dbReference>